<dbReference type="InterPro" id="IPR036188">
    <property type="entry name" value="FAD/NAD-bd_sf"/>
</dbReference>
<evidence type="ECO:0000256" key="4">
    <source>
        <dbReference type="ARBA" id="ARBA00023002"/>
    </source>
</evidence>
<evidence type="ECO:0000259" key="6">
    <source>
        <dbReference type="Pfam" id="PF07992"/>
    </source>
</evidence>
<evidence type="ECO:0000256" key="2">
    <source>
        <dbReference type="ARBA" id="ARBA00022630"/>
    </source>
</evidence>
<keyword evidence="2" id="KW-0285">Flavoprotein</keyword>
<evidence type="ECO:0000256" key="5">
    <source>
        <dbReference type="SAM" id="MobiDB-lite"/>
    </source>
</evidence>
<organism evidence="8 9">
    <name type="scientific">Sinomonas halotolerans</name>
    <dbReference type="NCBI Taxonomy" id="1644133"/>
    <lineage>
        <taxon>Bacteria</taxon>
        <taxon>Bacillati</taxon>
        <taxon>Actinomycetota</taxon>
        <taxon>Actinomycetes</taxon>
        <taxon>Micrococcales</taxon>
        <taxon>Micrococcaceae</taxon>
        <taxon>Sinomonas</taxon>
    </lineage>
</organism>
<dbReference type="InterPro" id="IPR016156">
    <property type="entry name" value="FAD/NAD-linked_Rdtase_dimer_sf"/>
</dbReference>
<keyword evidence="9" id="KW-1185">Reference proteome</keyword>
<dbReference type="InterPro" id="IPR028202">
    <property type="entry name" value="Reductase_C"/>
</dbReference>
<proteinExistence type="predicted"/>
<dbReference type="SUPFAM" id="SSF55424">
    <property type="entry name" value="FAD/NAD-linked reductases, dimerisation (C-terminal) domain"/>
    <property type="match status" value="1"/>
</dbReference>
<comment type="cofactor">
    <cofactor evidence="1">
        <name>FAD</name>
        <dbReference type="ChEBI" id="CHEBI:57692"/>
    </cofactor>
</comment>
<dbReference type="Gene3D" id="3.30.390.30">
    <property type="match status" value="1"/>
</dbReference>
<dbReference type="InterPro" id="IPR023753">
    <property type="entry name" value="FAD/NAD-binding_dom"/>
</dbReference>
<evidence type="ECO:0000313" key="9">
    <source>
        <dbReference type="Proteomes" id="UP001422074"/>
    </source>
</evidence>
<dbReference type="RefSeq" id="WP_345883579.1">
    <property type="nucleotide sequence ID" value="NZ_JBDFRB010000003.1"/>
</dbReference>
<feature type="region of interest" description="Disordered" evidence="5">
    <location>
        <begin position="314"/>
        <end position="337"/>
    </location>
</feature>
<dbReference type="SUPFAM" id="SSF51905">
    <property type="entry name" value="FAD/NAD(P)-binding domain"/>
    <property type="match status" value="2"/>
</dbReference>
<sequence length="423" mass="42411">MTPPARIVVIGGGVAGFSAVRELRRRGFDGALTLLAPEGLPYDRPPLSKGYLAGTEDAASLLLAPEAWYAEQRVEVLAARAAALRPGEGAVELDGGRLLPADRVLLATGGVPRRLPVPGGEAALVLRTREDADRLRRAFVPGALIAVVGAGLIGAEVASAARAAGAEVTLIDPLDPPLAPAVGEALARRLHAVHAERGVRTVAGTPVAIEGGTHPGAPGGAAHRVVLADGSSVPADAVVAGIGIAPDTALAEAAGIEADGGVLADASGATSLPAVFAAGDAVRPRAADGSPAARVEHWEAAVRSGEAAAAGMLGQEPTGAAPGAGSPAGPGAPWFWSDRHGSHVEAVGTLDPGRSPGARTVLRELDGVPVAAFLVARDGHLLGAASVDAPLIVRAARRIIDRGIVPDLARLADPAVDPRRLTR</sequence>
<dbReference type="Gene3D" id="3.50.50.60">
    <property type="entry name" value="FAD/NAD(P)-binding domain"/>
    <property type="match status" value="2"/>
</dbReference>
<keyword evidence="3" id="KW-0274">FAD</keyword>
<dbReference type="PANTHER" id="PTHR43557">
    <property type="entry name" value="APOPTOSIS-INDUCING FACTOR 1"/>
    <property type="match status" value="1"/>
</dbReference>
<feature type="domain" description="FAD/NAD(P)-binding" evidence="6">
    <location>
        <begin position="6"/>
        <end position="305"/>
    </location>
</feature>
<dbReference type="Pfam" id="PF14759">
    <property type="entry name" value="Reductase_C"/>
    <property type="match status" value="1"/>
</dbReference>
<feature type="domain" description="Reductase C-terminal" evidence="7">
    <location>
        <begin position="334"/>
        <end position="421"/>
    </location>
</feature>
<keyword evidence="4" id="KW-0560">Oxidoreductase</keyword>
<accession>A0ABU9X1E5</accession>
<dbReference type="Pfam" id="PF07992">
    <property type="entry name" value="Pyr_redox_2"/>
    <property type="match status" value="1"/>
</dbReference>
<dbReference type="InterPro" id="IPR050446">
    <property type="entry name" value="FAD-oxidoreductase/Apoptosis"/>
</dbReference>
<dbReference type="PANTHER" id="PTHR43557:SF2">
    <property type="entry name" value="RIESKE DOMAIN-CONTAINING PROTEIN-RELATED"/>
    <property type="match status" value="1"/>
</dbReference>
<evidence type="ECO:0000256" key="1">
    <source>
        <dbReference type="ARBA" id="ARBA00001974"/>
    </source>
</evidence>
<dbReference type="PRINTS" id="PR00469">
    <property type="entry name" value="PNDRDTASEII"/>
</dbReference>
<evidence type="ECO:0000259" key="7">
    <source>
        <dbReference type="Pfam" id="PF14759"/>
    </source>
</evidence>
<gene>
    <name evidence="8" type="ORF">ABCQ75_05225</name>
</gene>
<comment type="caution">
    <text evidence="8">The sequence shown here is derived from an EMBL/GenBank/DDBJ whole genome shotgun (WGS) entry which is preliminary data.</text>
</comment>
<dbReference type="Proteomes" id="UP001422074">
    <property type="component" value="Unassembled WGS sequence"/>
</dbReference>
<name>A0ABU9X1E5_9MICC</name>
<evidence type="ECO:0000256" key="3">
    <source>
        <dbReference type="ARBA" id="ARBA00022827"/>
    </source>
</evidence>
<feature type="compositionally biased region" description="Low complexity" evidence="5">
    <location>
        <begin position="314"/>
        <end position="333"/>
    </location>
</feature>
<protein>
    <submittedName>
        <fullName evidence="8">FAD-dependent oxidoreductase</fullName>
    </submittedName>
</protein>
<evidence type="ECO:0000313" key="8">
    <source>
        <dbReference type="EMBL" id="MEN2743938.1"/>
    </source>
</evidence>
<dbReference type="PRINTS" id="PR00368">
    <property type="entry name" value="FADPNR"/>
</dbReference>
<dbReference type="EMBL" id="JBDFRB010000003">
    <property type="protein sequence ID" value="MEN2743938.1"/>
    <property type="molecule type" value="Genomic_DNA"/>
</dbReference>
<reference evidence="8 9" key="1">
    <citation type="submission" date="2024-05" db="EMBL/GenBank/DDBJ databases">
        <title>Sinomonas sp. nov., isolated from a waste landfill.</title>
        <authorList>
            <person name="Zhao Y."/>
        </authorList>
    </citation>
    <scope>NUCLEOTIDE SEQUENCE [LARGE SCALE GENOMIC DNA]</scope>
    <source>
        <strain evidence="8 9">CCTCC AB2014300</strain>
    </source>
</reference>